<name>M0AZG6_NATA1</name>
<evidence type="ECO:0000256" key="1">
    <source>
        <dbReference type="ARBA" id="ARBA00001770"/>
    </source>
</evidence>
<dbReference type="GO" id="GO:0005829">
    <property type="term" value="C:cytosol"/>
    <property type="evidence" value="ECO:0007669"/>
    <property type="project" value="InterPro"/>
</dbReference>
<keyword evidence="9" id="KW-0788">Thiol protease</keyword>
<dbReference type="Pfam" id="PF01470">
    <property type="entry name" value="Peptidase_C15"/>
    <property type="match status" value="1"/>
</dbReference>
<evidence type="ECO:0000256" key="7">
    <source>
        <dbReference type="ARBA" id="ARBA00022670"/>
    </source>
</evidence>
<comment type="similarity">
    <text evidence="4">Belongs to the peptidase C15 family.</text>
</comment>
<dbReference type="OrthoDB" id="39672at2157"/>
<dbReference type="CDD" id="cd00501">
    <property type="entry name" value="Peptidase_C15"/>
    <property type="match status" value="1"/>
</dbReference>
<dbReference type="PROSITE" id="PS01333">
    <property type="entry name" value="PYRASE_GLU"/>
    <property type="match status" value="1"/>
</dbReference>
<protein>
    <recommendedName>
        <fullName evidence="5 10">Pyroglutamyl-peptidase I</fullName>
        <ecNumber evidence="5 10">3.4.19.3</ecNumber>
    </recommendedName>
</protein>
<dbReference type="GO" id="GO:0016920">
    <property type="term" value="F:pyroglutamyl-peptidase activity"/>
    <property type="evidence" value="ECO:0007669"/>
    <property type="project" value="UniProtKB-EC"/>
</dbReference>
<organism evidence="11 12">
    <name type="scientific">Natrialba asiatica (strain ATCC 700177 / DSM 12278 / JCM 9576 / FERM P-10747 / NBRC 102637 / 172P1)</name>
    <dbReference type="NCBI Taxonomy" id="29540"/>
    <lineage>
        <taxon>Archaea</taxon>
        <taxon>Methanobacteriati</taxon>
        <taxon>Methanobacteriota</taxon>
        <taxon>Stenosarchaea group</taxon>
        <taxon>Halobacteria</taxon>
        <taxon>Halobacteriales</taxon>
        <taxon>Natrialbaceae</taxon>
        <taxon>Natrialba</taxon>
    </lineage>
</organism>
<sequence length="232" mass="24529">MTADTEPDTADPTVLLTGYEPFGEFSANPASQLATRLDGLDRETYTIVGRELPVVFDRAAAELTAAIDEHDPELVCALGLAAGRPALSLERVGINLRDTSSAGVPDNDERRVVDDPVVADGPGAYFATLPLRAMKAAMRDAGVPTRLSTDAGTHLCNNLLYTARHVSETAATNHEFGAGFVHVPLSHEQAAARDEGEPSMALETMREGVLVGLEAACKHVSRPDGRARAGAE</sequence>
<dbReference type="MEROPS" id="C15.001"/>
<comment type="subcellular location">
    <subcellularLocation>
        <location evidence="3">Cytoplasm</location>
    </subcellularLocation>
</comment>
<dbReference type="RefSeq" id="WP_006107990.1">
    <property type="nucleotide sequence ID" value="NZ_AOIO01000014.1"/>
</dbReference>
<evidence type="ECO:0000256" key="3">
    <source>
        <dbReference type="ARBA" id="ARBA00004496"/>
    </source>
</evidence>
<proteinExistence type="inferred from homology"/>
<evidence type="ECO:0000256" key="10">
    <source>
        <dbReference type="PROSITE-ProRule" id="PRU10076"/>
    </source>
</evidence>
<dbReference type="STRING" id="29540.C481_05058"/>
<dbReference type="InterPro" id="IPR000816">
    <property type="entry name" value="Peptidase_C15"/>
</dbReference>
<dbReference type="NCBIfam" id="NF009676">
    <property type="entry name" value="PRK13197.1"/>
    <property type="match status" value="1"/>
</dbReference>
<dbReference type="eggNOG" id="arCOG05850">
    <property type="taxonomic scope" value="Archaea"/>
</dbReference>
<dbReference type="InterPro" id="IPR016125">
    <property type="entry name" value="Peptidase_C15-like"/>
</dbReference>
<keyword evidence="8" id="KW-0378">Hydrolase</keyword>
<dbReference type="Proteomes" id="UP000011554">
    <property type="component" value="Unassembled WGS sequence"/>
</dbReference>
<dbReference type="InterPro" id="IPR036440">
    <property type="entry name" value="Peptidase_C15-like_sf"/>
</dbReference>
<evidence type="ECO:0000313" key="12">
    <source>
        <dbReference type="Proteomes" id="UP000011554"/>
    </source>
</evidence>
<dbReference type="PIRSF" id="PIRSF015592">
    <property type="entry name" value="Prld-crbxl_pptds"/>
    <property type="match status" value="1"/>
</dbReference>
<evidence type="ECO:0000256" key="8">
    <source>
        <dbReference type="ARBA" id="ARBA00022801"/>
    </source>
</evidence>
<evidence type="ECO:0000256" key="5">
    <source>
        <dbReference type="ARBA" id="ARBA00012915"/>
    </source>
</evidence>
<evidence type="ECO:0000256" key="6">
    <source>
        <dbReference type="ARBA" id="ARBA00022490"/>
    </source>
</evidence>
<keyword evidence="12" id="KW-1185">Reference proteome</keyword>
<comment type="caution">
    <text evidence="11">The sequence shown here is derived from an EMBL/GenBank/DDBJ whole genome shotgun (WGS) entry which is preliminary data.</text>
</comment>
<dbReference type="SUPFAM" id="SSF53182">
    <property type="entry name" value="Pyrrolidone carboxyl peptidase (pyroglutamate aminopeptidase)"/>
    <property type="match status" value="1"/>
</dbReference>
<dbReference type="PRINTS" id="PR00706">
    <property type="entry name" value="PYROGLUPTASE"/>
</dbReference>
<dbReference type="EMBL" id="AOIO01000014">
    <property type="protein sequence ID" value="ELZ03920.1"/>
    <property type="molecule type" value="Genomic_DNA"/>
</dbReference>
<dbReference type="AlphaFoldDB" id="M0AZG6"/>
<evidence type="ECO:0000313" key="11">
    <source>
        <dbReference type="EMBL" id="ELZ03920.1"/>
    </source>
</evidence>
<dbReference type="Gene3D" id="3.40.630.20">
    <property type="entry name" value="Peptidase C15, pyroglutamyl peptidase I-like"/>
    <property type="match status" value="1"/>
</dbReference>
<keyword evidence="7" id="KW-0645">Protease</keyword>
<dbReference type="PANTHER" id="PTHR23402:SF1">
    <property type="entry name" value="PYROGLUTAMYL-PEPTIDASE I"/>
    <property type="match status" value="1"/>
</dbReference>
<dbReference type="PANTHER" id="PTHR23402">
    <property type="entry name" value="PROTEASE FAMILY C15 PYROGLUTAMYL-PEPTIDASE I-RELATED"/>
    <property type="match status" value="1"/>
</dbReference>
<dbReference type="NCBIfam" id="TIGR00504">
    <property type="entry name" value="pyro_pdase"/>
    <property type="match status" value="1"/>
</dbReference>
<dbReference type="PATRIC" id="fig|29540.5.peg.1026"/>
<feature type="active site" evidence="10">
    <location>
        <position position="90"/>
    </location>
</feature>
<keyword evidence="6" id="KW-0963">Cytoplasm</keyword>
<reference evidence="11 12" key="1">
    <citation type="journal article" date="2014" name="PLoS Genet.">
        <title>Phylogenetically driven sequencing of extremely halophilic archaea reveals strategies for static and dynamic osmo-response.</title>
        <authorList>
            <person name="Becker E.A."/>
            <person name="Seitzer P.M."/>
            <person name="Tritt A."/>
            <person name="Larsen D."/>
            <person name="Krusor M."/>
            <person name="Yao A.I."/>
            <person name="Wu D."/>
            <person name="Madern D."/>
            <person name="Eisen J.A."/>
            <person name="Darling A.E."/>
            <person name="Facciotti M.T."/>
        </authorList>
    </citation>
    <scope>NUCLEOTIDE SEQUENCE [LARGE SCALE GENOMIC DNA]</scope>
    <source>
        <strain evidence="11 12">DSM 12278</strain>
    </source>
</reference>
<gene>
    <name evidence="11" type="ORF">C481_05058</name>
</gene>
<evidence type="ECO:0000256" key="9">
    <source>
        <dbReference type="ARBA" id="ARBA00022807"/>
    </source>
</evidence>
<dbReference type="GO" id="GO:0006508">
    <property type="term" value="P:proteolysis"/>
    <property type="evidence" value="ECO:0007669"/>
    <property type="project" value="UniProtKB-KW"/>
</dbReference>
<accession>M0AZG6</accession>
<dbReference type="EC" id="3.4.19.3" evidence="5 10"/>
<evidence type="ECO:0000256" key="2">
    <source>
        <dbReference type="ARBA" id="ARBA00002280"/>
    </source>
</evidence>
<comment type="function">
    <text evidence="2">Removes 5-oxoproline from various penultimate amino acid residues except L-proline.</text>
</comment>
<dbReference type="InterPro" id="IPR029762">
    <property type="entry name" value="PGP-I_bact-type"/>
</dbReference>
<evidence type="ECO:0000256" key="4">
    <source>
        <dbReference type="ARBA" id="ARBA00006641"/>
    </source>
</evidence>
<dbReference type="InterPro" id="IPR033693">
    <property type="entry name" value="PGPEP1_Glu_AS"/>
</dbReference>
<comment type="catalytic activity">
    <reaction evidence="1 10">
        <text>Release of an N-terminal pyroglutamyl group from a polypeptide, the second amino acid generally not being Pro.</text>
        <dbReference type="EC" id="3.4.19.3"/>
    </reaction>
</comment>